<evidence type="ECO:0000256" key="1">
    <source>
        <dbReference type="SAM" id="MobiDB-lite"/>
    </source>
</evidence>
<dbReference type="AlphaFoldDB" id="A0A370TKQ3"/>
<protein>
    <submittedName>
        <fullName evidence="2">Uncharacterized protein</fullName>
    </submittedName>
</protein>
<keyword evidence="3" id="KW-1185">Reference proteome</keyword>
<proteinExistence type="predicted"/>
<accession>A0A370TKQ3</accession>
<feature type="region of interest" description="Disordered" evidence="1">
    <location>
        <begin position="88"/>
        <end position="109"/>
    </location>
</feature>
<sequence>MPAPIPLSPKRRSPLRVEFFPDDASIDNEDDMMTLVPHGGLPLKSPLSSHFASTSSKMHLQPLPVGKFPDIYDSIDEKQNSTYRSVLDEAQECPSTQSDSSPPAMMEDTFGASDSDVSMEESFNYEAETKLWNSFWSSNRQPPLTPTRSYKFDPVIASPRHAQNFQLTPINRNFASLNLSGLNISSPPSGELHRSDAVRTPRRNQRRQCSAEANAKTPKALYSPFPPAPRAQECPTEESCLPLHKSWPTRSDSRAACRPLRSRANTTPTNPRVRRPSNLSTCTEVRTQSQSPSPFSDAALYMRSAPTTPQYAPPPMGLMGMEKSVFEEDDDEEKSRVMRALENTLHIRSWSSNSATHLLRSKEKEKVTTNEKYMGQGSPAADSHKGGRCLRGKARRASEALRGVLGIKRQRTSL</sequence>
<evidence type="ECO:0000313" key="2">
    <source>
        <dbReference type="EMBL" id="RDL36108.1"/>
    </source>
</evidence>
<dbReference type="Proteomes" id="UP000254866">
    <property type="component" value="Unassembled WGS sequence"/>
</dbReference>
<name>A0A370TKQ3_9HELO</name>
<feature type="compositionally biased region" description="Polar residues" evidence="1">
    <location>
        <begin position="277"/>
        <end position="294"/>
    </location>
</feature>
<reference evidence="2 3" key="1">
    <citation type="journal article" date="2018" name="IMA Fungus">
        <title>IMA Genome-F 9: Draft genome sequence of Annulohypoxylon stygium, Aspergillus mulundensis, Berkeleyomyces basicola (syn. Thielaviopsis basicola), Ceratocystis smalleyi, two Cercospora beticola strains, Coleophoma cylindrospora, Fusarium fracticaudum, Phialophora cf. hyalina, and Morchella septimelata.</title>
        <authorList>
            <person name="Wingfield B.D."/>
            <person name="Bills G.F."/>
            <person name="Dong Y."/>
            <person name="Huang W."/>
            <person name="Nel W.J."/>
            <person name="Swalarsk-Parry B.S."/>
            <person name="Vaghefi N."/>
            <person name="Wilken P.M."/>
            <person name="An Z."/>
            <person name="de Beer Z.W."/>
            <person name="De Vos L."/>
            <person name="Chen L."/>
            <person name="Duong T.A."/>
            <person name="Gao Y."/>
            <person name="Hammerbacher A."/>
            <person name="Kikkert J.R."/>
            <person name="Li Y."/>
            <person name="Li H."/>
            <person name="Li K."/>
            <person name="Li Q."/>
            <person name="Liu X."/>
            <person name="Ma X."/>
            <person name="Naidoo K."/>
            <person name="Pethybridge S.J."/>
            <person name="Sun J."/>
            <person name="Steenkamp E.T."/>
            <person name="van der Nest M.A."/>
            <person name="van Wyk S."/>
            <person name="Wingfield M.J."/>
            <person name="Xiong C."/>
            <person name="Yue Q."/>
            <person name="Zhang X."/>
        </authorList>
    </citation>
    <scope>NUCLEOTIDE SEQUENCE [LARGE SCALE GENOMIC DNA]</scope>
    <source>
        <strain evidence="2 3">BP 5553</strain>
    </source>
</reference>
<organism evidence="2 3">
    <name type="scientific">Venustampulla echinocandica</name>
    <dbReference type="NCBI Taxonomy" id="2656787"/>
    <lineage>
        <taxon>Eukaryota</taxon>
        <taxon>Fungi</taxon>
        <taxon>Dikarya</taxon>
        <taxon>Ascomycota</taxon>
        <taxon>Pezizomycotina</taxon>
        <taxon>Leotiomycetes</taxon>
        <taxon>Helotiales</taxon>
        <taxon>Pleuroascaceae</taxon>
        <taxon>Venustampulla</taxon>
    </lineage>
</organism>
<comment type="caution">
    <text evidence="2">The sequence shown here is derived from an EMBL/GenBank/DDBJ whole genome shotgun (WGS) entry which is preliminary data.</text>
</comment>
<dbReference type="RefSeq" id="XP_031868764.1">
    <property type="nucleotide sequence ID" value="XM_032015343.1"/>
</dbReference>
<feature type="region of interest" description="Disordered" evidence="1">
    <location>
        <begin position="362"/>
        <end position="396"/>
    </location>
</feature>
<feature type="region of interest" description="Disordered" evidence="1">
    <location>
        <begin position="262"/>
        <end position="296"/>
    </location>
</feature>
<gene>
    <name evidence="2" type="ORF">BP5553_06720</name>
</gene>
<feature type="compositionally biased region" description="Basic residues" evidence="1">
    <location>
        <begin position="386"/>
        <end position="395"/>
    </location>
</feature>
<dbReference type="GeneID" id="43599569"/>
<dbReference type="EMBL" id="NPIC01000005">
    <property type="protein sequence ID" value="RDL36108.1"/>
    <property type="molecule type" value="Genomic_DNA"/>
</dbReference>
<evidence type="ECO:0000313" key="3">
    <source>
        <dbReference type="Proteomes" id="UP000254866"/>
    </source>
</evidence>
<feature type="region of interest" description="Disordered" evidence="1">
    <location>
        <begin position="185"/>
        <end position="214"/>
    </location>
</feature>